<comment type="caution">
    <text evidence="4">The sequence shown here is derived from an EMBL/GenBank/DDBJ whole genome shotgun (WGS) entry which is preliminary data.</text>
</comment>
<proteinExistence type="predicted"/>
<evidence type="ECO:0000256" key="2">
    <source>
        <dbReference type="SAM" id="Phobius"/>
    </source>
</evidence>
<evidence type="ECO:0000256" key="3">
    <source>
        <dbReference type="SAM" id="SignalP"/>
    </source>
</evidence>
<dbReference type="Proteomes" id="UP001218188">
    <property type="component" value="Unassembled WGS sequence"/>
</dbReference>
<reference evidence="4" key="1">
    <citation type="submission" date="2023-03" db="EMBL/GenBank/DDBJ databases">
        <title>Massive genome expansion in bonnet fungi (Mycena s.s.) driven by repeated elements and novel gene families across ecological guilds.</title>
        <authorList>
            <consortium name="Lawrence Berkeley National Laboratory"/>
            <person name="Harder C.B."/>
            <person name="Miyauchi S."/>
            <person name="Viragh M."/>
            <person name="Kuo A."/>
            <person name="Thoen E."/>
            <person name="Andreopoulos B."/>
            <person name="Lu D."/>
            <person name="Skrede I."/>
            <person name="Drula E."/>
            <person name="Henrissat B."/>
            <person name="Morin E."/>
            <person name="Kohler A."/>
            <person name="Barry K."/>
            <person name="LaButti K."/>
            <person name="Morin E."/>
            <person name="Salamov A."/>
            <person name="Lipzen A."/>
            <person name="Mereny Z."/>
            <person name="Hegedus B."/>
            <person name="Baldrian P."/>
            <person name="Stursova M."/>
            <person name="Weitz H."/>
            <person name="Taylor A."/>
            <person name="Grigoriev I.V."/>
            <person name="Nagy L.G."/>
            <person name="Martin F."/>
            <person name="Kauserud H."/>
        </authorList>
    </citation>
    <scope>NUCLEOTIDE SEQUENCE</scope>
    <source>
        <strain evidence="4">CBHHK200</strain>
    </source>
</reference>
<evidence type="ECO:0000256" key="1">
    <source>
        <dbReference type="SAM" id="MobiDB-lite"/>
    </source>
</evidence>
<feature type="transmembrane region" description="Helical" evidence="2">
    <location>
        <begin position="173"/>
        <end position="194"/>
    </location>
</feature>
<keyword evidence="2" id="KW-1133">Transmembrane helix</keyword>
<evidence type="ECO:0000313" key="5">
    <source>
        <dbReference type="Proteomes" id="UP001218188"/>
    </source>
</evidence>
<dbReference type="AlphaFoldDB" id="A0AAD6TB70"/>
<feature type="chain" id="PRO_5041898311" evidence="3">
    <location>
        <begin position="24"/>
        <end position="195"/>
    </location>
</feature>
<dbReference type="EMBL" id="JARJCM010000013">
    <property type="protein sequence ID" value="KAJ7042146.1"/>
    <property type="molecule type" value="Genomic_DNA"/>
</dbReference>
<sequence>MVYFSSRLCALGVFATLASLASAAPTEVTLLVPPFFIPETAPFTATILGVDAQGRTTYALNQDEMQGGSTVAPITGIIVAAADYASYTVAAEVPGLAITLGFDCALQRGDAVCTGLDESSKPATATISSLQPFVVDVIATATPSTTLSGSATPSATPSARPQATGKPSSSGTLSAPIFGALMGLVLGLVLGYHLG</sequence>
<feature type="region of interest" description="Disordered" evidence="1">
    <location>
        <begin position="145"/>
        <end position="168"/>
    </location>
</feature>
<keyword evidence="2" id="KW-0812">Transmembrane</keyword>
<name>A0AAD6TB70_9AGAR</name>
<organism evidence="4 5">
    <name type="scientific">Mycena alexandri</name>
    <dbReference type="NCBI Taxonomy" id="1745969"/>
    <lineage>
        <taxon>Eukaryota</taxon>
        <taxon>Fungi</taxon>
        <taxon>Dikarya</taxon>
        <taxon>Basidiomycota</taxon>
        <taxon>Agaricomycotina</taxon>
        <taxon>Agaricomycetes</taxon>
        <taxon>Agaricomycetidae</taxon>
        <taxon>Agaricales</taxon>
        <taxon>Marasmiineae</taxon>
        <taxon>Mycenaceae</taxon>
        <taxon>Mycena</taxon>
    </lineage>
</organism>
<protein>
    <submittedName>
        <fullName evidence="4">Uncharacterized protein</fullName>
    </submittedName>
</protein>
<accession>A0AAD6TB70</accession>
<keyword evidence="3" id="KW-0732">Signal</keyword>
<evidence type="ECO:0000313" key="4">
    <source>
        <dbReference type="EMBL" id="KAJ7042146.1"/>
    </source>
</evidence>
<keyword evidence="5" id="KW-1185">Reference proteome</keyword>
<feature type="signal peptide" evidence="3">
    <location>
        <begin position="1"/>
        <end position="23"/>
    </location>
</feature>
<feature type="compositionally biased region" description="Low complexity" evidence="1">
    <location>
        <begin position="145"/>
        <end position="164"/>
    </location>
</feature>
<gene>
    <name evidence="4" type="ORF">C8F04DRAFT_1252130</name>
</gene>
<keyword evidence="2" id="KW-0472">Membrane</keyword>